<sequence length="144" mass="16745">MPETARAVNIGLKMTFPYRRAPNMDIVIGTESYTGACNDLIRAIRNKNSRRHRRYFLLDIYWRVMPFSAIVRRQEPVHSISHAWRASQICRRPSPVLFESGFASDGSILKKSHRCVLFIDQKVSSLQSRTHLTPFILFHDEVDQ</sequence>
<name>A0A834HYL5_RHYFE</name>
<dbReference type="AlphaFoldDB" id="A0A834HYL5"/>
<dbReference type="EMBL" id="JAACXV010013969">
    <property type="protein sequence ID" value="KAF7271382.1"/>
    <property type="molecule type" value="Genomic_DNA"/>
</dbReference>
<accession>A0A834HYL5</accession>
<keyword evidence="2" id="KW-1185">Reference proteome</keyword>
<evidence type="ECO:0000313" key="1">
    <source>
        <dbReference type="EMBL" id="KAF7271382.1"/>
    </source>
</evidence>
<gene>
    <name evidence="1" type="ORF">GWI33_015737</name>
</gene>
<organism evidence="1 2">
    <name type="scientific">Rhynchophorus ferrugineus</name>
    <name type="common">Red palm weevil</name>
    <name type="synonym">Curculio ferrugineus</name>
    <dbReference type="NCBI Taxonomy" id="354439"/>
    <lineage>
        <taxon>Eukaryota</taxon>
        <taxon>Metazoa</taxon>
        <taxon>Ecdysozoa</taxon>
        <taxon>Arthropoda</taxon>
        <taxon>Hexapoda</taxon>
        <taxon>Insecta</taxon>
        <taxon>Pterygota</taxon>
        <taxon>Neoptera</taxon>
        <taxon>Endopterygota</taxon>
        <taxon>Coleoptera</taxon>
        <taxon>Polyphaga</taxon>
        <taxon>Cucujiformia</taxon>
        <taxon>Curculionidae</taxon>
        <taxon>Dryophthorinae</taxon>
        <taxon>Rhynchophorus</taxon>
    </lineage>
</organism>
<protein>
    <submittedName>
        <fullName evidence="1">Uncharacterized protein</fullName>
    </submittedName>
</protein>
<comment type="caution">
    <text evidence="1">The sequence shown here is derived from an EMBL/GenBank/DDBJ whole genome shotgun (WGS) entry which is preliminary data.</text>
</comment>
<evidence type="ECO:0000313" key="2">
    <source>
        <dbReference type="Proteomes" id="UP000625711"/>
    </source>
</evidence>
<reference evidence="1" key="1">
    <citation type="submission" date="2020-08" db="EMBL/GenBank/DDBJ databases">
        <title>Genome sequencing and assembly of the red palm weevil Rhynchophorus ferrugineus.</title>
        <authorList>
            <person name="Dias G.B."/>
            <person name="Bergman C.M."/>
            <person name="Manee M."/>
        </authorList>
    </citation>
    <scope>NUCLEOTIDE SEQUENCE</scope>
    <source>
        <strain evidence="1">AA-2017</strain>
        <tissue evidence="1">Whole larva</tissue>
    </source>
</reference>
<proteinExistence type="predicted"/>
<dbReference type="Proteomes" id="UP000625711">
    <property type="component" value="Unassembled WGS sequence"/>
</dbReference>